<protein>
    <submittedName>
        <fullName evidence="4">Peptide-binding protein</fullName>
    </submittedName>
</protein>
<proteinExistence type="predicted"/>
<reference evidence="4 5" key="1">
    <citation type="submission" date="2018-08" db="EMBL/GenBank/DDBJ databases">
        <title>Comparative analysis of Burkholderia isolates from Puerto Rico.</title>
        <authorList>
            <person name="Hall C."/>
            <person name="Sahl J."/>
            <person name="Wagner D."/>
        </authorList>
    </citation>
    <scope>NUCLEOTIDE SEQUENCE [LARGE SCALE GENOMIC DNA]</scope>
    <source>
        <strain evidence="4 5">Bp8964</strain>
    </source>
</reference>
<feature type="compositionally biased region" description="Gly residues" evidence="1">
    <location>
        <begin position="247"/>
        <end position="289"/>
    </location>
</feature>
<dbReference type="Gene3D" id="2.30.30.40">
    <property type="entry name" value="SH3 Domains"/>
    <property type="match status" value="1"/>
</dbReference>
<feature type="domain" description="SH3b" evidence="3">
    <location>
        <begin position="25"/>
        <end position="88"/>
    </location>
</feature>
<accession>A0AB74DCJ8</accession>
<feature type="compositionally biased region" description="Pro residues" evidence="1">
    <location>
        <begin position="199"/>
        <end position="217"/>
    </location>
</feature>
<name>A0AB74DCJ8_9BURK</name>
<evidence type="ECO:0000313" key="5">
    <source>
        <dbReference type="Proteomes" id="UP000273734"/>
    </source>
</evidence>
<organism evidence="4 5">
    <name type="scientific">Burkholderia ubonensis</name>
    <dbReference type="NCBI Taxonomy" id="101571"/>
    <lineage>
        <taxon>Bacteria</taxon>
        <taxon>Pseudomonadati</taxon>
        <taxon>Pseudomonadota</taxon>
        <taxon>Betaproteobacteria</taxon>
        <taxon>Burkholderiales</taxon>
        <taxon>Burkholderiaceae</taxon>
        <taxon>Burkholderia</taxon>
        <taxon>Burkholderia cepacia complex</taxon>
    </lineage>
</organism>
<dbReference type="SMART" id="SM00287">
    <property type="entry name" value="SH3b"/>
    <property type="match status" value="1"/>
</dbReference>
<dbReference type="InterPro" id="IPR003646">
    <property type="entry name" value="SH3-like_bac-type"/>
</dbReference>
<feature type="compositionally biased region" description="Basic and acidic residues" evidence="1">
    <location>
        <begin position="170"/>
        <end position="183"/>
    </location>
</feature>
<feature type="region of interest" description="Disordered" evidence="1">
    <location>
        <begin position="137"/>
        <end position="295"/>
    </location>
</feature>
<feature type="compositionally biased region" description="Low complexity" evidence="1">
    <location>
        <begin position="224"/>
        <end position="246"/>
    </location>
</feature>
<dbReference type="EMBL" id="QTNY01000008">
    <property type="protein sequence ID" value="RQP78575.1"/>
    <property type="molecule type" value="Genomic_DNA"/>
</dbReference>
<comment type="caution">
    <text evidence="4">The sequence shown here is derived from an EMBL/GenBank/DDBJ whole genome shotgun (WGS) entry which is preliminary data.</text>
</comment>
<evidence type="ECO:0000313" key="4">
    <source>
        <dbReference type="EMBL" id="RQP78575.1"/>
    </source>
</evidence>
<evidence type="ECO:0000259" key="3">
    <source>
        <dbReference type="SMART" id="SM00287"/>
    </source>
</evidence>
<evidence type="ECO:0000256" key="1">
    <source>
        <dbReference type="SAM" id="MobiDB-lite"/>
    </source>
</evidence>
<sequence length="295" mass="30030">MRNTIVRCLCIVLFGLLGVPGAADAQTAAYTNAPANLRAGPAQDYPLVAQLPEGTLVSVIGCISDYTWCDVAVPGLRGWIYAGLLDYSYRGGEVPLLDYGAELGFPIVAFAIVPYWDNFYRDRPFFHDRDRFMHRHAEPRIGPGGVGPGRGHPQLNEPPAVVTPGMGGRPPEHGGRDGGHDTRPSATRGGWTGGIRTPAPAPAPMPAPAPAPAPMPAPQGGGNMHAPGPAATTHAPAPAVVMPPQGHQGGGGGERGGFGGHQGGGGGERGSFGGRQGGGGGGGGGGARGGEFRHE</sequence>
<dbReference type="RefSeq" id="WP_095410406.1">
    <property type="nucleotide sequence ID" value="NZ_NQMX01000065.1"/>
</dbReference>
<evidence type="ECO:0000256" key="2">
    <source>
        <dbReference type="SAM" id="SignalP"/>
    </source>
</evidence>
<feature type="signal peptide" evidence="2">
    <location>
        <begin position="1"/>
        <end position="25"/>
    </location>
</feature>
<dbReference type="AlphaFoldDB" id="A0AB74DCJ8"/>
<feature type="chain" id="PRO_5044495756" evidence="2">
    <location>
        <begin position="26"/>
        <end position="295"/>
    </location>
</feature>
<dbReference type="Proteomes" id="UP000273734">
    <property type="component" value="Unassembled WGS sequence"/>
</dbReference>
<dbReference type="Pfam" id="PF08239">
    <property type="entry name" value="SH3_3"/>
    <property type="match status" value="1"/>
</dbReference>
<keyword evidence="2" id="KW-0732">Signal</keyword>
<gene>
    <name evidence="4" type="ORF">DF015_13750</name>
</gene>